<feature type="domain" description="Tripartite ATP-independent periplasmic transporters DctQ component" evidence="8">
    <location>
        <begin position="43"/>
        <end position="178"/>
    </location>
</feature>
<feature type="transmembrane region" description="Helical" evidence="7">
    <location>
        <begin position="21"/>
        <end position="47"/>
    </location>
</feature>
<comment type="similarity">
    <text evidence="7">Belongs to the TRAP transporter small permease family.</text>
</comment>
<gene>
    <name evidence="9" type="ORF">J2S73_000761</name>
</gene>
<evidence type="ECO:0000256" key="6">
    <source>
        <dbReference type="ARBA" id="ARBA00023136"/>
    </source>
</evidence>
<dbReference type="Proteomes" id="UP001229244">
    <property type="component" value="Unassembled WGS sequence"/>
</dbReference>
<evidence type="ECO:0000256" key="7">
    <source>
        <dbReference type="RuleBase" id="RU369079"/>
    </source>
</evidence>
<feature type="transmembrane region" description="Helical" evidence="7">
    <location>
        <begin position="158"/>
        <end position="179"/>
    </location>
</feature>
<comment type="caution">
    <text evidence="9">The sequence shown here is derived from an EMBL/GenBank/DDBJ whole genome shotgun (WGS) entry which is preliminary data.</text>
</comment>
<keyword evidence="4 7" id="KW-0812">Transmembrane</keyword>
<dbReference type="InterPro" id="IPR055348">
    <property type="entry name" value="DctQ"/>
</dbReference>
<evidence type="ECO:0000256" key="3">
    <source>
        <dbReference type="ARBA" id="ARBA00022475"/>
    </source>
</evidence>
<evidence type="ECO:0000313" key="10">
    <source>
        <dbReference type="Proteomes" id="UP001229244"/>
    </source>
</evidence>
<comment type="caution">
    <text evidence="7">Lacks conserved residue(s) required for the propagation of feature annotation.</text>
</comment>
<protein>
    <recommendedName>
        <fullName evidence="7">TRAP transporter small permease protein</fullName>
    </recommendedName>
</protein>
<proteinExistence type="inferred from homology"/>
<evidence type="ECO:0000256" key="2">
    <source>
        <dbReference type="ARBA" id="ARBA00022448"/>
    </source>
</evidence>
<evidence type="ECO:0000256" key="5">
    <source>
        <dbReference type="ARBA" id="ARBA00022989"/>
    </source>
</evidence>
<keyword evidence="2 7" id="KW-0813">Transport</keyword>
<keyword evidence="7" id="KW-0997">Cell inner membrane</keyword>
<evidence type="ECO:0000256" key="1">
    <source>
        <dbReference type="ARBA" id="ARBA00004651"/>
    </source>
</evidence>
<accession>A0AAE4AST8</accession>
<keyword evidence="10" id="KW-1185">Reference proteome</keyword>
<comment type="subcellular location">
    <subcellularLocation>
        <location evidence="7">Cell inner membrane</location>
        <topology evidence="7">Multi-pass membrane protein</topology>
    </subcellularLocation>
    <subcellularLocation>
        <location evidence="1">Cell membrane</location>
        <topology evidence="1">Multi-pass membrane protein</topology>
    </subcellularLocation>
</comment>
<sequence length="190" mass="20624">MANNPSTGPDEETLPSDHSPWIPGLTPAVTGMNMVGAVVVLAMAVIVNVDVLGRWLFNAPLDGAVELTEMGIVAIVYLQLAHAVAVGKLTRSEMLLELTERRLPRLNLALRLAFNLMGAFVLAVIVYGQVPRLISAWENGFYKGNPGIFRAPMWPLEAILLIGAAFALVQFLVLAWRNAGLMRDLGRARP</sequence>
<keyword evidence="3" id="KW-1003">Cell membrane</keyword>
<evidence type="ECO:0000259" key="8">
    <source>
        <dbReference type="Pfam" id="PF04290"/>
    </source>
</evidence>
<dbReference type="GO" id="GO:0022857">
    <property type="term" value="F:transmembrane transporter activity"/>
    <property type="evidence" value="ECO:0007669"/>
    <property type="project" value="UniProtKB-UniRule"/>
</dbReference>
<comment type="function">
    <text evidence="7">Part of the tripartite ATP-independent periplasmic (TRAP) transport system.</text>
</comment>
<dbReference type="Pfam" id="PF04290">
    <property type="entry name" value="DctQ"/>
    <property type="match status" value="1"/>
</dbReference>
<dbReference type="EMBL" id="JAUSUL010000001">
    <property type="protein sequence ID" value="MDQ0314324.1"/>
    <property type="molecule type" value="Genomic_DNA"/>
</dbReference>
<keyword evidence="6 7" id="KW-0472">Membrane</keyword>
<dbReference type="RefSeq" id="WP_306884097.1">
    <property type="nucleotide sequence ID" value="NZ_JAUSUL010000001.1"/>
</dbReference>
<dbReference type="AlphaFoldDB" id="A0AAE4AST8"/>
<feature type="transmembrane region" description="Helical" evidence="7">
    <location>
        <begin position="108"/>
        <end position="130"/>
    </location>
</feature>
<dbReference type="GO" id="GO:0005886">
    <property type="term" value="C:plasma membrane"/>
    <property type="evidence" value="ECO:0007669"/>
    <property type="project" value="UniProtKB-SubCell"/>
</dbReference>
<name>A0AAE4AST8_9HYPH</name>
<keyword evidence="5 7" id="KW-1133">Transmembrane helix</keyword>
<organism evidence="9 10">
    <name type="scientific">Amorphus orientalis</name>
    <dbReference type="NCBI Taxonomy" id="649198"/>
    <lineage>
        <taxon>Bacteria</taxon>
        <taxon>Pseudomonadati</taxon>
        <taxon>Pseudomonadota</taxon>
        <taxon>Alphaproteobacteria</taxon>
        <taxon>Hyphomicrobiales</taxon>
        <taxon>Amorphaceae</taxon>
        <taxon>Amorphus</taxon>
    </lineage>
</organism>
<reference evidence="9" key="1">
    <citation type="submission" date="2023-07" db="EMBL/GenBank/DDBJ databases">
        <title>Genomic Encyclopedia of Type Strains, Phase IV (KMG-IV): sequencing the most valuable type-strain genomes for metagenomic binning, comparative biology and taxonomic classification.</title>
        <authorList>
            <person name="Goeker M."/>
        </authorList>
    </citation>
    <scope>NUCLEOTIDE SEQUENCE</scope>
    <source>
        <strain evidence="9">DSM 21202</strain>
    </source>
</reference>
<evidence type="ECO:0000313" key="9">
    <source>
        <dbReference type="EMBL" id="MDQ0314324.1"/>
    </source>
</evidence>
<comment type="subunit">
    <text evidence="7">The complex comprises the extracytoplasmic solute receptor protein and the two transmembrane proteins.</text>
</comment>
<evidence type="ECO:0000256" key="4">
    <source>
        <dbReference type="ARBA" id="ARBA00022692"/>
    </source>
</evidence>